<evidence type="ECO:0000313" key="6">
    <source>
        <dbReference type="Proteomes" id="UP001524586"/>
    </source>
</evidence>
<gene>
    <name evidence="5" type="ORF">NP596_18040</name>
</gene>
<evidence type="ECO:0000259" key="4">
    <source>
        <dbReference type="PROSITE" id="PS00498"/>
    </source>
</evidence>
<dbReference type="SUPFAM" id="SSF48056">
    <property type="entry name" value="Di-copper centre-containing domain"/>
    <property type="match status" value="1"/>
</dbReference>
<organism evidence="5 6">
    <name type="scientific">Methylomonas rivi</name>
    <dbReference type="NCBI Taxonomy" id="2952226"/>
    <lineage>
        <taxon>Bacteria</taxon>
        <taxon>Pseudomonadati</taxon>
        <taxon>Pseudomonadota</taxon>
        <taxon>Gammaproteobacteria</taxon>
        <taxon>Methylococcales</taxon>
        <taxon>Methylococcaceae</taxon>
        <taxon>Methylomonas</taxon>
    </lineage>
</organism>
<sequence length="296" mass="34190">MSHQHAHQQRFSDWLLFDPPFGEVEFRHIAADVLSVSVVTRKNESTLPSEERIRFINALREMMHRGSYQNIAVIHANMHHNMHGAMGRLGLNRFLSWHRRFLLAFEQELRKVDAELTGSDVSDLGIPYWRWSENSNFPSWLLDVFPAFGSGGIGSNIEPREIGANGALPNINQVDEILTNFADSFDRSRRRFDGANEYEKFTFCLEGWADDLPAHNHVHVWVGGVMNNTSYSPADPIFWLHHCEIDRLWWIWQQAHTNSHPSVSRDQLQLTPWTESNYYSLLDIASIGYAFESTIP</sequence>
<protein>
    <submittedName>
        <fullName evidence="5">Tyrosinase family protein</fullName>
    </submittedName>
</protein>
<comment type="similarity">
    <text evidence="1">Belongs to the tyrosinase family.</text>
</comment>
<keyword evidence="6" id="KW-1185">Reference proteome</keyword>
<feature type="domain" description="Tyrosinase copper-binding" evidence="4">
    <location>
        <begin position="235"/>
        <end position="246"/>
    </location>
</feature>
<dbReference type="InterPro" id="IPR008922">
    <property type="entry name" value="Di-copper_centre_dom_sf"/>
</dbReference>
<name>A0ABT1U935_9GAMM</name>
<dbReference type="Proteomes" id="UP001524586">
    <property type="component" value="Unassembled WGS sequence"/>
</dbReference>
<dbReference type="PANTHER" id="PTHR11474:SF126">
    <property type="entry name" value="TYROSINASE-LIKE PROTEIN TYR-1-RELATED"/>
    <property type="match status" value="1"/>
</dbReference>
<dbReference type="InterPro" id="IPR002227">
    <property type="entry name" value="Tyrosinase_Cu-bd"/>
</dbReference>
<evidence type="ECO:0000256" key="3">
    <source>
        <dbReference type="ARBA" id="ARBA00023008"/>
    </source>
</evidence>
<proteinExistence type="inferred from homology"/>
<keyword evidence="2" id="KW-0479">Metal-binding</keyword>
<dbReference type="RefSeq" id="WP_256616793.1">
    <property type="nucleotide sequence ID" value="NZ_JANIBK010000153.1"/>
</dbReference>
<accession>A0ABT1U935</accession>
<dbReference type="PROSITE" id="PS00498">
    <property type="entry name" value="TYROSINASE_2"/>
    <property type="match status" value="1"/>
</dbReference>
<dbReference type="InterPro" id="IPR050316">
    <property type="entry name" value="Tyrosinase/Hemocyanin"/>
</dbReference>
<dbReference type="Gene3D" id="1.10.1280.10">
    <property type="entry name" value="Di-copper center containing domain from catechol oxidase"/>
    <property type="match status" value="1"/>
</dbReference>
<dbReference type="PANTHER" id="PTHR11474">
    <property type="entry name" value="TYROSINASE FAMILY MEMBER"/>
    <property type="match status" value="1"/>
</dbReference>
<evidence type="ECO:0000313" key="5">
    <source>
        <dbReference type="EMBL" id="MCQ8130366.1"/>
    </source>
</evidence>
<evidence type="ECO:0000256" key="1">
    <source>
        <dbReference type="ARBA" id="ARBA00009928"/>
    </source>
</evidence>
<dbReference type="Pfam" id="PF00264">
    <property type="entry name" value="Tyrosinase"/>
    <property type="match status" value="2"/>
</dbReference>
<comment type="caution">
    <text evidence="5">The sequence shown here is derived from an EMBL/GenBank/DDBJ whole genome shotgun (WGS) entry which is preliminary data.</text>
</comment>
<dbReference type="EMBL" id="JANIBK010000153">
    <property type="protein sequence ID" value="MCQ8130366.1"/>
    <property type="molecule type" value="Genomic_DNA"/>
</dbReference>
<evidence type="ECO:0000256" key="2">
    <source>
        <dbReference type="ARBA" id="ARBA00022723"/>
    </source>
</evidence>
<keyword evidence="3" id="KW-0186">Copper</keyword>
<reference evidence="5 6" key="1">
    <citation type="submission" date="2022-07" db="EMBL/GenBank/DDBJ databases">
        <title>Methylomonas rivi sp. nov., Methylomonas rosea sp. nov., Methylomonas aureus sp. nov. and Methylomonas subterranea sp. nov., four novel methanotrophs isolated from a freshwater creek and the deep terrestrial subsurface.</title>
        <authorList>
            <person name="Abin C."/>
            <person name="Sankaranarayanan K."/>
            <person name="Garner C."/>
            <person name="Sindelar R."/>
            <person name="Kotary K."/>
            <person name="Garner R."/>
            <person name="Barclay S."/>
            <person name="Lawson P."/>
            <person name="Krumholz L."/>
        </authorList>
    </citation>
    <scope>NUCLEOTIDE SEQUENCE [LARGE SCALE GENOMIC DNA]</scope>
    <source>
        <strain evidence="5 6">WSC-6</strain>
    </source>
</reference>
<dbReference type="PRINTS" id="PR00092">
    <property type="entry name" value="TYROSINASE"/>
</dbReference>